<dbReference type="EMBL" id="JAANYQ010000024">
    <property type="protein sequence ID" value="KAF4119474.1"/>
    <property type="molecule type" value="Genomic_DNA"/>
</dbReference>
<dbReference type="PANTHER" id="PTHR23501:SF107">
    <property type="entry name" value="TRANSPORTER, PUTATIVE (AFU_ORTHOLOGUE AFUA_7G04730)-RELATED"/>
    <property type="match status" value="1"/>
</dbReference>
<evidence type="ECO:0000256" key="6">
    <source>
        <dbReference type="SAM" id="Phobius"/>
    </source>
</evidence>
<feature type="transmembrane region" description="Helical" evidence="6">
    <location>
        <begin position="111"/>
        <end position="131"/>
    </location>
</feature>
<feature type="transmembrane region" description="Helical" evidence="6">
    <location>
        <begin position="286"/>
        <end position="305"/>
    </location>
</feature>
<organism evidence="7 8">
    <name type="scientific">Geosmithia morbida</name>
    <dbReference type="NCBI Taxonomy" id="1094350"/>
    <lineage>
        <taxon>Eukaryota</taxon>
        <taxon>Fungi</taxon>
        <taxon>Dikarya</taxon>
        <taxon>Ascomycota</taxon>
        <taxon>Pezizomycotina</taxon>
        <taxon>Sordariomycetes</taxon>
        <taxon>Hypocreomycetidae</taxon>
        <taxon>Hypocreales</taxon>
        <taxon>Bionectriaceae</taxon>
        <taxon>Geosmithia</taxon>
    </lineage>
</organism>
<evidence type="ECO:0000256" key="3">
    <source>
        <dbReference type="ARBA" id="ARBA00022989"/>
    </source>
</evidence>
<comment type="caution">
    <text evidence="7">The sequence shown here is derived from an EMBL/GenBank/DDBJ whole genome shotgun (WGS) entry which is preliminary data.</text>
</comment>
<dbReference type="OrthoDB" id="4078873at2759"/>
<evidence type="ECO:0000256" key="1">
    <source>
        <dbReference type="ARBA" id="ARBA00004141"/>
    </source>
</evidence>
<protein>
    <submittedName>
        <fullName evidence="7">Siderophore iron transporter MirB</fullName>
    </submittedName>
</protein>
<name>A0A9P4YR24_9HYPO</name>
<dbReference type="AlphaFoldDB" id="A0A9P4YR24"/>
<evidence type="ECO:0000256" key="4">
    <source>
        <dbReference type="ARBA" id="ARBA00023136"/>
    </source>
</evidence>
<dbReference type="InterPro" id="IPR011701">
    <property type="entry name" value="MFS"/>
</dbReference>
<evidence type="ECO:0000313" key="8">
    <source>
        <dbReference type="Proteomes" id="UP000749293"/>
    </source>
</evidence>
<feature type="transmembrane region" description="Helical" evidence="6">
    <location>
        <begin position="355"/>
        <end position="373"/>
    </location>
</feature>
<dbReference type="Pfam" id="PF07690">
    <property type="entry name" value="MFS_1"/>
    <property type="match status" value="1"/>
</dbReference>
<dbReference type="SUPFAM" id="SSF103473">
    <property type="entry name" value="MFS general substrate transporter"/>
    <property type="match status" value="1"/>
</dbReference>
<feature type="transmembrane region" description="Helical" evidence="6">
    <location>
        <begin position="201"/>
        <end position="219"/>
    </location>
</feature>
<feature type="transmembrane region" description="Helical" evidence="6">
    <location>
        <begin position="421"/>
        <end position="440"/>
    </location>
</feature>
<reference evidence="7" key="1">
    <citation type="submission" date="2020-03" db="EMBL/GenBank/DDBJ databases">
        <title>Site-based positive gene gene selection in Geosmithia morbida across the United States reveals a broad range of putative effectors and factors for local host and environmental adapation.</title>
        <authorList>
            <person name="Onufrak A."/>
            <person name="Murdoch R.W."/>
            <person name="Gazis R."/>
            <person name="Huff M."/>
            <person name="Staton M."/>
            <person name="Klingeman W."/>
            <person name="Hadziabdic D."/>
        </authorList>
    </citation>
    <scope>NUCLEOTIDE SEQUENCE</scope>
    <source>
        <strain evidence="7">1262</strain>
    </source>
</reference>
<dbReference type="Proteomes" id="UP000749293">
    <property type="component" value="Unassembled WGS sequence"/>
</dbReference>
<feature type="compositionally biased region" description="Polar residues" evidence="5">
    <location>
        <begin position="30"/>
        <end position="48"/>
    </location>
</feature>
<feature type="transmembrane region" description="Helical" evidence="6">
    <location>
        <begin position="486"/>
        <end position="507"/>
    </location>
</feature>
<dbReference type="GO" id="GO:0022857">
    <property type="term" value="F:transmembrane transporter activity"/>
    <property type="evidence" value="ECO:0007669"/>
    <property type="project" value="InterPro"/>
</dbReference>
<feature type="transmembrane region" description="Helical" evidence="6">
    <location>
        <begin position="231"/>
        <end position="253"/>
    </location>
</feature>
<evidence type="ECO:0000256" key="2">
    <source>
        <dbReference type="ARBA" id="ARBA00022692"/>
    </source>
</evidence>
<dbReference type="RefSeq" id="XP_035318126.1">
    <property type="nucleotide sequence ID" value="XM_035466713.1"/>
</dbReference>
<feature type="transmembrane region" description="Helical" evidence="6">
    <location>
        <begin position="65"/>
        <end position="91"/>
    </location>
</feature>
<dbReference type="InterPro" id="IPR036259">
    <property type="entry name" value="MFS_trans_sf"/>
</dbReference>
<dbReference type="PANTHER" id="PTHR23501">
    <property type="entry name" value="MAJOR FACILITATOR SUPERFAMILY"/>
    <property type="match status" value="1"/>
</dbReference>
<proteinExistence type="predicted"/>
<keyword evidence="8" id="KW-1185">Reference proteome</keyword>
<evidence type="ECO:0000256" key="5">
    <source>
        <dbReference type="SAM" id="MobiDB-lite"/>
    </source>
</evidence>
<keyword evidence="4 6" id="KW-0472">Membrane</keyword>
<sequence length="600" mass="65586">MGVSRPEEASEQAQGPLGQGTSDMEKSTVAPRSQDVSGYSSDDPSERYQNGVQGVRAITSVWSKYTLWSMFALTYKKICVSLYLISFFDYLQNAIDSSLNPFITSSFGSHGLLNVGSILSTIVGGCAPLALAKIIDIWGRVEGFVGMLTICVIGMIMKATCESVEMYVSAHVLYWTGHIGMAYVIEVMISDMTSLRNRMIIFTLNGTPRIASTFAGPAIADLFLENVNFRWAFGAFAIILVAFSIPAMGLMVYMSRQASKAGLIHKERSGRTWVQSISHYAIELDLFGVILITGALSCLLLPYSLASYAPDYWSTPYIIAMEVLGVVLFPIFYLWEAKFAPVQFLPFKYLKQGTIIGSCLLYGIMFLSTFTWNSYLYSYLQVVHREGVKDASYILNAYSLTASILSPLVAWFISYTGNFKWTAYAGVPIMLLGTALILPLRHPKYDGSVIAGTQVIVGLGSGIFTTCSQIAVMAPVTHQQLAVANALAGLFGGVGAAVGLAIAGGLWNNLLPKELKKRLPEAAKADSRTIFGDIVLQMSFADGSPEREAIVGAYSHVMRYMVITGVCLMPLCLASIFIWKNINIRKLEEEKGKQTKGTVF</sequence>
<feature type="region of interest" description="Disordered" evidence="5">
    <location>
        <begin position="1"/>
        <end position="48"/>
    </location>
</feature>
<keyword evidence="3 6" id="KW-1133">Transmembrane helix</keyword>
<dbReference type="GO" id="GO:0005886">
    <property type="term" value="C:plasma membrane"/>
    <property type="evidence" value="ECO:0007669"/>
    <property type="project" value="TreeGrafter"/>
</dbReference>
<feature type="transmembrane region" description="Helical" evidence="6">
    <location>
        <begin position="452"/>
        <end position="474"/>
    </location>
</feature>
<feature type="transmembrane region" description="Helical" evidence="6">
    <location>
        <begin position="557"/>
        <end position="579"/>
    </location>
</feature>
<evidence type="ECO:0000313" key="7">
    <source>
        <dbReference type="EMBL" id="KAF4119474.1"/>
    </source>
</evidence>
<feature type="transmembrane region" description="Helical" evidence="6">
    <location>
        <begin position="317"/>
        <end position="335"/>
    </location>
</feature>
<accession>A0A9P4YR24</accession>
<gene>
    <name evidence="7" type="ORF">GMORB2_4739</name>
</gene>
<dbReference type="Gene3D" id="1.20.1250.20">
    <property type="entry name" value="MFS general substrate transporter like domains"/>
    <property type="match status" value="2"/>
</dbReference>
<dbReference type="GeneID" id="55970967"/>
<comment type="subcellular location">
    <subcellularLocation>
        <location evidence="1">Membrane</location>
        <topology evidence="1">Multi-pass membrane protein</topology>
    </subcellularLocation>
</comment>
<feature type="transmembrane region" description="Helical" evidence="6">
    <location>
        <begin position="143"/>
        <end position="160"/>
    </location>
</feature>
<keyword evidence="2 6" id="KW-0812">Transmembrane</keyword>
<feature type="transmembrane region" description="Helical" evidence="6">
    <location>
        <begin position="172"/>
        <end position="189"/>
    </location>
</feature>
<feature type="transmembrane region" description="Helical" evidence="6">
    <location>
        <begin position="393"/>
        <end position="414"/>
    </location>
</feature>